<dbReference type="OrthoDB" id="365981at2759"/>
<dbReference type="STRING" id="195883.A0A482XJ24"/>
<feature type="domain" description="Origin recognition complex subunit 5 C-terminal" evidence="8">
    <location>
        <begin position="294"/>
        <end position="424"/>
    </location>
</feature>
<evidence type="ECO:0000256" key="4">
    <source>
        <dbReference type="ARBA" id="ARBA00022741"/>
    </source>
</evidence>
<keyword evidence="5" id="KW-0067">ATP-binding</keyword>
<keyword evidence="6" id="KW-0539">Nucleus</keyword>
<proteinExistence type="inferred from homology"/>
<dbReference type="GO" id="GO:0005664">
    <property type="term" value="C:nuclear origin of replication recognition complex"/>
    <property type="evidence" value="ECO:0007669"/>
    <property type="project" value="TreeGrafter"/>
</dbReference>
<evidence type="ECO:0000256" key="1">
    <source>
        <dbReference type="ARBA" id="ARBA00004123"/>
    </source>
</evidence>
<evidence type="ECO:0000256" key="6">
    <source>
        <dbReference type="ARBA" id="ARBA00023242"/>
    </source>
</evidence>
<dbReference type="SUPFAM" id="SSF52540">
    <property type="entry name" value="P-loop containing nucleoside triphosphate hydrolases"/>
    <property type="match status" value="1"/>
</dbReference>
<dbReference type="EMBL" id="QKKF02007188">
    <property type="protein sequence ID" value="RZF46055.1"/>
    <property type="molecule type" value="Genomic_DNA"/>
</dbReference>
<dbReference type="AlphaFoldDB" id="A0A482XJ24"/>
<dbReference type="InterPro" id="IPR027417">
    <property type="entry name" value="P-loop_NTPase"/>
</dbReference>
<gene>
    <name evidence="10" type="ORF">LSTR_LSTR004768</name>
</gene>
<name>A0A482XJ24_LAOST</name>
<dbReference type="FunCoup" id="A0A482XJ24">
    <property type="interactions" value="2575"/>
</dbReference>
<reference evidence="10 11" key="1">
    <citation type="journal article" date="2017" name="Gigascience">
        <title>Genome sequence of the small brown planthopper, Laodelphax striatellus.</title>
        <authorList>
            <person name="Zhu J."/>
            <person name="Jiang F."/>
            <person name="Wang X."/>
            <person name="Yang P."/>
            <person name="Bao Y."/>
            <person name="Zhao W."/>
            <person name="Wang W."/>
            <person name="Lu H."/>
            <person name="Wang Q."/>
            <person name="Cui N."/>
            <person name="Li J."/>
            <person name="Chen X."/>
            <person name="Luo L."/>
            <person name="Yu J."/>
            <person name="Kang L."/>
            <person name="Cui F."/>
        </authorList>
    </citation>
    <scope>NUCLEOTIDE SEQUENCE [LARGE SCALE GENOMIC DNA]</scope>
    <source>
        <strain evidence="10">Lst14</strain>
    </source>
</reference>
<accession>A0A482XJ24</accession>
<comment type="subcellular location">
    <subcellularLocation>
        <location evidence="1">Nucleus</location>
    </subcellularLocation>
</comment>
<evidence type="ECO:0000259" key="9">
    <source>
        <dbReference type="Pfam" id="PF21639"/>
    </source>
</evidence>
<keyword evidence="11" id="KW-1185">Reference proteome</keyword>
<evidence type="ECO:0000313" key="10">
    <source>
        <dbReference type="EMBL" id="RZF46055.1"/>
    </source>
</evidence>
<feature type="domain" description="ORC5 lid" evidence="9">
    <location>
        <begin position="198"/>
        <end position="247"/>
    </location>
</feature>
<dbReference type="InterPro" id="IPR047088">
    <property type="entry name" value="ORC5_C"/>
</dbReference>
<dbReference type="Pfam" id="PF13191">
    <property type="entry name" value="AAA_16"/>
    <property type="match status" value="1"/>
</dbReference>
<evidence type="ECO:0000256" key="5">
    <source>
        <dbReference type="ARBA" id="ARBA00022840"/>
    </source>
</evidence>
<dbReference type="InParanoid" id="A0A482XJ24"/>
<evidence type="ECO:0000256" key="2">
    <source>
        <dbReference type="ARBA" id="ARBA00006269"/>
    </source>
</evidence>
<evidence type="ECO:0000259" key="8">
    <source>
        <dbReference type="Pfam" id="PF14630"/>
    </source>
</evidence>
<sequence length="426" mass="47669">MNIKKTLYEEFPCRKNQIDTLFNLLGRNGEHSVGCVFVHGPTATGKSSVVERLLQLSDAVHVVINCIECYTARLALEPAARALCPSDTSERVDSVATFARRLKQAHKNDAFSNRSCVIVLDACERLADLGQHYLPAFARLQEITDIPTLTVVLISHILPEKFLLDCVYVSVNFPQYTRNELIDVLTVRRVTDCDINFYRDYLNVFLGVFLRATRCLDEIHHLATTHFAQYVAPVESGQLKASDVAGLWRNIAPRLKSSLDSVYLGIDSGDHADDKRAAKRGRVLTPRAQQALDLPYFAKHFLVAAFLASHNHAKTDRRLFAKSHGRKQRKRVVVGAGRKENAVDALLGPRSFSLDRLFAIFYSLLDQRTNLTASLMTQISSLVELGFLVRQGDGLELPKYKALVGLDCVEPVARTIGLNVQRYMVS</sequence>
<comment type="caution">
    <text evidence="10">The sequence shown here is derived from an EMBL/GenBank/DDBJ whole genome shotgun (WGS) entry which is preliminary data.</text>
</comment>
<keyword evidence="3" id="KW-0235">DNA replication</keyword>
<protein>
    <submittedName>
        <fullName evidence="10">Uncharacterized protein</fullName>
    </submittedName>
</protein>
<dbReference type="GO" id="GO:0006270">
    <property type="term" value="P:DNA replication initiation"/>
    <property type="evidence" value="ECO:0007669"/>
    <property type="project" value="TreeGrafter"/>
</dbReference>
<dbReference type="Pfam" id="PF14630">
    <property type="entry name" value="ORC5_C"/>
    <property type="match status" value="1"/>
</dbReference>
<feature type="domain" description="Orc1-like AAA ATPase" evidence="7">
    <location>
        <begin position="10"/>
        <end position="145"/>
    </location>
</feature>
<dbReference type="InterPro" id="IPR020796">
    <property type="entry name" value="ORC5"/>
</dbReference>
<dbReference type="InterPro" id="IPR041664">
    <property type="entry name" value="AAA_16"/>
</dbReference>
<organism evidence="10 11">
    <name type="scientific">Laodelphax striatellus</name>
    <name type="common">Small brown planthopper</name>
    <name type="synonym">Delphax striatella</name>
    <dbReference type="NCBI Taxonomy" id="195883"/>
    <lineage>
        <taxon>Eukaryota</taxon>
        <taxon>Metazoa</taxon>
        <taxon>Ecdysozoa</taxon>
        <taxon>Arthropoda</taxon>
        <taxon>Hexapoda</taxon>
        <taxon>Insecta</taxon>
        <taxon>Pterygota</taxon>
        <taxon>Neoptera</taxon>
        <taxon>Paraneoptera</taxon>
        <taxon>Hemiptera</taxon>
        <taxon>Auchenorrhyncha</taxon>
        <taxon>Fulgoroidea</taxon>
        <taxon>Delphacidae</taxon>
        <taxon>Criomorphinae</taxon>
        <taxon>Laodelphax</taxon>
    </lineage>
</organism>
<dbReference type="PANTHER" id="PTHR12705">
    <property type="entry name" value="ORIGIN RECOGNITION COMPLEX SUBUNIT 5"/>
    <property type="match status" value="1"/>
</dbReference>
<dbReference type="InterPro" id="IPR048866">
    <property type="entry name" value="ORC5_lid"/>
</dbReference>
<dbReference type="PANTHER" id="PTHR12705:SF0">
    <property type="entry name" value="ORIGIN RECOGNITION COMPLEX SUBUNIT 5"/>
    <property type="match status" value="1"/>
</dbReference>
<keyword evidence="4" id="KW-0547">Nucleotide-binding</keyword>
<dbReference type="SMR" id="A0A482XJ24"/>
<dbReference type="Gene3D" id="3.40.50.300">
    <property type="entry name" value="P-loop containing nucleotide triphosphate hydrolases"/>
    <property type="match status" value="1"/>
</dbReference>
<dbReference type="GO" id="GO:0003688">
    <property type="term" value="F:DNA replication origin binding"/>
    <property type="evidence" value="ECO:0007669"/>
    <property type="project" value="TreeGrafter"/>
</dbReference>
<dbReference type="Pfam" id="PF21639">
    <property type="entry name" value="ORC5_lid"/>
    <property type="match status" value="1"/>
</dbReference>
<evidence type="ECO:0000313" key="11">
    <source>
        <dbReference type="Proteomes" id="UP000291343"/>
    </source>
</evidence>
<evidence type="ECO:0000259" key="7">
    <source>
        <dbReference type="Pfam" id="PF13191"/>
    </source>
</evidence>
<evidence type="ECO:0000256" key="3">
    <source>
        <dbReference type="ARBA" id="ARBA00022705"/>
    </source>
</evidence>
<dbReference type="Proteomes" id="UP000291343">
    <property type="component" value="Unassembled WGS sequence"/>
</dbReference>
<comment type="similarity">
    <text evidence="2">Belongs to the ORC5 family.</text>
</comment>